<dbReference type="InterPro" id="IPR015421">
    <property type="entry name" value="PyrdxlP-dep_Trfase_major"/>
</dbReference>
<feature type="domain" description="Aminotransferase class I/classII large" evidence="6">
    <location>
        <begin position="33"/>
        <end position="383"/>
    </location>
</feature>
<evidence type="ECO:0000259" key="6">
    <source>
        <dbReference type="Pfam" id="PF00155"/>
    </source>
</evidence>
<dbReference type="PANTHER" id="PTHR43525">
    <property type="entry name" value="PROTEIN MALY"/>
    <property type="match status" value="1"/>
</dbReference>
<dbReference type="InterPro" id="IPR015422">
    <property type="entry name" value="PyrdxlP-dep_Trfase_small"/>
</dbReference>
<dbReference type="NCBIfam" id="TIGR04350">
    <property type="entry name" value="C_S_lyase_PatB"/>
    <property type="match status" value="1"/>
</dbReference>
<dbReference type="InterPro" id="IPR015424">
    <property type="entry name" value="PyrdxlP-dep_Trfase"/>
</dbReference>
<sequence>MTNFDQPIERIGSNSVKWDTILTMYNEDDLLPLWIADMDFRAPTDVLSAYQALLTHGVLGYTDIPQDLYTAIIRWERERHHLDLKKKEILFFSGVLAGITTAIQPFTKPEEAILIHDPVYPPFATIITNNKRKLVRSQLNEKDGRFVMDLADIEEKFKRYQIKVMILCNPHNPGGRVWTKDELQRLGELCKKYAVLVLSDEIHQDLIFPPHEMTSFFCAGTDFSDFSLQFTSMTKTFNLAGIKNSYALIKNDTLRKQLLAKQEENFQQEINTFGLIGMAAAYKTGDTWLAELLPYLQANITYTVKFFHEHLPKVKIMQPEGTYLMWLDFSAYGLSDEELEQSLIHKGKVVLNPGVSYGPSGKQHMRLNIACPQAILAEGLQRIVTVLSE</sequence>
<dbReference type="SUPFAM" id="SSF53383">
    <property type="entry name" value="PLP-dependent transferases"/>
    <property type="match status" value="1"/>
</dbReference>
<evidence type="ECO:0000256" key="2">
    <source>
        <dbReference type="ARBA" id="ARBA00012224"/>
    </source>
</evidence>
<comment type="similarity">
    <text evidence="5">Belongs to the class-II pyridoxal-phosphate-dependent aminotransferase family. MalY/PatB cystathionine beta-lyase subfamily.</text>
</comment>
<dbReference type="Proteomes" id="UP001256547">
    <property type="component" value="Unassembled WGS sequence"/>
</dbReference>
<keyword evidence="4" id="KW-0456">Lyase</keyword>
<evidence type="ECO:0000256" key="1">
    <source>
        <dbReference type="ARBA" id="ARBA00001933"/>
    </source>
</evidence>
<name>A0ABU3EVI7_9ENTE</name>
<protein>
    <recommendedName>
        <fullName evidence="2">cysteine-S-conjugate beta-lyase</fullName>
        <ecNumber evidence="2">4.4.1.13</ecNumber>
    </recommendedName>
</protein>
<dbReference type="GO" id="GO:0008483">
    <property type="term" value="F:transaminase activity"/>
    <property type="evidence" value="ECO:0007669"/>
    <property type="project" value="UniProtKB-KW"/>
</dbReference>
<dbReference type="InterPro" id="IPR051798">
    <property type="entry name" value="Class-II_PLP-Dep_Aminotrans"/>
</dbReference>
<proteinExistence type="inferred from homology"/>
<dbReference type="Gene3D" id="3.90.1150.10">
    <property type="entry name" value="Aspartate Aminotransferase, domain 1"/>
    <property type="match status" value="1"/>
</dbReference>
<dbReference type="PANTHER" id="PTHR43525:SF1">
    <property type="entry name" value="PROTEIN MALY"/>
    <property type="match status" value="1"/>
</dbReference>
<keyword evidence="7" id="KW-0808">Transferase</keyword>
<organism evidence="7 8">
    <name type="scientific">Enterococcus dongliensis</name>
    <dbReference type="NCBI Taxonomy" id="2559925"/>
    <lineage>
        <taxon>Bacteria</taxon>
        <taxon>Bacillati</taxon>
        <taxon>Bacillota</taxon>
        <taxon>Bacilli</taxon>
        <taxon>Lactobacillales</taxon>
        <taxon>Enterococcaceae</taxon>
        <taxon>Enterococcus</taxon>
    </lineage>
</organism>
<accession>A0ABU3EVI7</accession>
<evidence type="ECO:0000256" key="5">
    <source>
        <dbReference type="ARBA" id="ARBA00037974"/>
    </source>
</evidence>
<keyword evidence="8" id="KW-1185">Reference proteome</keyword>
<keyword evidence="7" id="KW-0032">Aminotransferase</keyword>
<evidence type="ECO:0000256" key="3">
    <source>
        <dbReference type="ARBA" id="ARBA00022898"/>
    </source>
</evidence>
<reference evidence="7 8" key="1">
    <citation type="submission" date="2023-03" db="EMBL/GenBank/DDBJ databases">
        <authorList>
            <person name="Shen W."/>
            <person name="Cai J."/>
        </authorList>
    </citation>
    <scope>NUCLEOTIDE SEQUENCE [LARGE SCALE GENOMIC DNA]</scope>
    <source>
        <strain evidence="7 8">P72-2</strain>
    </source>
</reference>
<dbReference type="CDD" id="cd00609">
    <property type="entry name" value="AAT_like"/>
    <property type="match status" value="1"/>
</dbReference>
<dbReference type="EMBL" id="JARPYR010000046">
    <property type="protein sequence ID" value="MDT2598006.1"/>
    <property type="molecule type" value="Genomic_DNA"/>
</dbReference>
<dbReference type="InterPro" id="IPR004839">
    <property type="entry name" value="Aminotransferase_I/II_large"/>
</dbReference>
<comment type="caution">
    <text evidence="7">The sequence shown here is derived from an EMBL/GenBank/DDBJ whole genome shotgun (WGS) entry which is preliminary data.</text>
</comment>
<evidence type="ECO:0000313" key="8">
    <source>
        <dbReference type="Proteomes" id="UP001256547"/>
    </source>
</evidence>
<dbReference type="EC" id="4.4.1.13" evidence="2"/>
<dbReference type="InterPro" id="IPR027619">
    <property type="entry name" value="C-S_lyase_PatB-like"/>
</dbReference>
<comment type="cofactor">
    <cofactor evidence="1">
        <name>pyridoxal 5'-phosphate</name>
        <dbReference type="ChEBI" id="CHEBI:597326"/>
    </cofactor>
</comment>
<evidence type="ECO:0000256" key="4">
    <source>
        <dbReference type="ARBA" id="ARBA00023239"/>
    </source>
</evidence>
<evidence type="ECO:0000313" key="7">
    <source>
        <dbReference type="EMBL" id="MDT2598006.1"/>
    </source>
</evidence>
<gene>
    <name evidence="7" type="ORF">P7D39_13460</name>
</gene>
<dbReference type="Pfam" id="PF00155">
    <property type="entry name" value="Aminotran_1_2"/>
    <property type="match status" value="1"/>
</dbReference>
<keyword evidence="3" id="KW-0663">Pyridoxal phosphate</keyword>
<dbReference type="Gene3D" id="3.40.640.10">
    <property type="entry name" value="Type I PLP-dependent aspartate aminotransferase-like (Major domain)"/>
    <property type="match status" value="1"/>
</dbReference>
<dbReference type="RefSeq" id="WP_311801515.1">
    <property type="nucleotide sequence ID" value="NZ_JARPYR010000046.1"/>
</dbReference>